<gene>
    <name evidence="3" type="ORF">GS4_08_01360</name>
</gene>
<feature type="chain" id="PRO_5039690456" evidence="2">
    <location>
        <begin position="20"/>
        <end position="209"/>
    </location>
</feature>
<keyword evidence="4" id="KW-1185">Reference proteome</keyword>
<reference evidence="3 4" key="1">
    <citation type="submission" date="2013-01" db="EMBL/GenBank/DDBJ databases">
        <title>Whole genome shotgun sequence of Gordonia soli NBRC 108243.</title>
        <authorList>
            <person name="Isaki-Nakamura S."/>
            <person name="Hosoyama A."/>
            <person name="Tsuchikane K."/>
            <person name="Ando Y."/>
            <person name="Baba S."/>
            <person name="Ohji S."/>
            <person name="Hamada M."/>
            <person name="Tamura T."/>
            <person name="Yamazoe A."/>
            <person name="Yamazaki S."/>
            <person name="Fujita N."/>
        </authorList>
    </citation>
    <scope>NUCLEOTIDE SEQUENCE [LARGE SCALE GENOMIC DNA]</scope>
    <source>
        <strain evidence="3 4">NBRC 108243</strain>
    </source>
</reference>
<dbReference type="STRING" id="1223545.GS4_08_01360"/>
<keyword evidence="2" id="KW-0732">Signal</keyword>
<proteinExistence type="predicted"/>
<protein>
    <submittedName>
        <fullName evidence="3">Uncharacterized protein</fullName>
    </submittedName>
</protein>
<comment type="caution">
    <text evidence="3">The sequence shown here is derived from an EMBL/GenBank/DDBJ whole genome shotgun (WGS) entry which is preliminary data.</text>
</comment>
<evidence type="ECO:0000313" key="4">
    <source>
        <dbReference type="Proteomes" id="UP000011666"/>
    </source>
</evidence>
<feature type="compositionally biased region" description="Polar residues" evidence="1">
    <location>
        <begin position="159"/>
        <end position="174"/>
    </location>
</feature>
<dbReference type="OrthoDB" id="4377138at2"/>
<dbReference type="RefSeq" id="WP_007618834.1">
    <property type="nucleotide sequence ID" value="NZ_BANX01000008.1"/>
</dbReference>
<dbReference type="AlphaFoldDB" id="M0QGW7"/>
<feature type="compositionally biased region" description="Low complexity" evidence="1">
    <location>
        <begin position="196"/>
        <end position="209"/>
    </location>
</feature>
<feature type="region of interest" description="Disordered" evidence="1">
    <location>
        <begin position="30"/>
        <end position="53"/>
    </location>
</feature>
<feature type="signal peptide" evidence="2">
    <location>
        <begin position="1"/>
        <end position="19"/>
    </location>
</feature>
<name>M0QGW7_9ACTN</name>
<feature type="region of interest" description="Disordered" evidence="1">
    <location>
        <begin position="138"/>
        <end position="209"/>
    </location>
</feature>
<dbReference type="Proteomes" id="UP000011666">
    <property type="component" value="Unassembled WGS sequence"/>
</dbReference>
<evidence type="ECO:0000313" key="3">
    <source>
        <dbReference type="EMBL" id="GAC67551.1"/>
    </source>
</evidence>
<sequence>MRRSILAAAAAAVVTIAGAATIAVVGQTPSQAAPTPVASGSCGKFEGSGPVPDCSYQQSDRSVRVLVRNNGRFFIPVTCSLFQAGNSAPSARAFLKPDERGTLRVGNLRPGSQTLIVDCQSDVGVGREVSRRASFTVRVDRPERTSRPSLRRVEPAPRQRQSPSVTRTAVPTTKPSLPTRTRPGTPSTSDRETTSERPSTITTTTTPAA</sequence>
<evidence type="ECO:0000256" key="1">
    <source>
        <dbReference type="SAM" id="MobiDB-lite"/>
    </source>
</evidence>
<dbReference type="EMBL" id="BANX01000008">
    <property type="protein sequence ID" value="GAC67551.1"/>
    <property type="molecule type" value="Genomic_DNA"/>
</dbReference>
<feature type="compositionally biased region" description="Basic and acidic residues" evidence="1">
    <location>
        <begin position="138"/>
        <end position="157"/>
    </location>
</feature>
<accession>M0QGW7</accession>
<organism evidence="3 4">
    <name type="scientific">Gordonia soli NBRC 108243</name>
    <dbReference type="NCBI Taxonomy" id="1223545"/>
    <lineage>
        <taxon>Bacteria</taxon>
        <taxon>Bacillati</taxon>
        <taxon>Actinomycetota</taxon>
        <taxon>Actinomycetes</taxon>
        <taxon>Mycobacteriales</taxon>
        <taxon>Gordoniaceae</taxon>
        <taxon>Gordonia</taxon>
    </lineage>
</organism>
<feature type="compositionally biased region" description="Low complexity" evidence="1">
    <location>
        <begin position="175"/>
        <end position="188"/>
    </location>
</feature>
<evidence type="ECO:0000256" key="2">
    <source>
        <dbReference type="SAM" id="SignalP"/>
    </source>
</evidence>
<dbReference type="eggNOG" id="ENOG5030DQ8">
    <property type="taxonomic scope" value="Bacteria"/>
</dbReference>